<dbReference type="EMBL" id="REFR01000010">
    <property type="protein sequence ID" value="RMB08408.1"/>
    <property type="molecule type" value="Genomic_DNA"/>
</dbReference>
<dbReference type="GO" id="GO:0005737">
    <property type="term" value="C:cytoplasm"/>
    <property type="evidence" value="ECO:0007669"/>
    <property type="project" value="TreeGrafter"/>
</dbReference>
<organism evidence="4 5">
    <name type="scientific">Eilatimonas milleporae</name>
    <dbReference type="NCBI Taxonomy" id="911205"/>
    <lineage>
        <taxon>Bacteria</taxon>
        <taxon>Pseudomonadati</taxon>
        <taxon>Pseudomonadota</taxon>
        <taxon>Alphaproteobacteria</taxon>
        <taxon>Kordiimonadales</taxon>
        <taxon>Kordiimonadaceae</taxon>
        <taxon>Eilatimonas</taxon>
    </lineage>
</organism>
<dbReference type="PANTHER" id="PTHR43096">
    <property type="entry name" value="DNAJ HOMOLOG 1, MITOCHONDRIAL-RELATED"/>
    <property type="match status" value="1"/>
</dbReference>
<dbReference type="SMART" id="SM00271">
    <property type="entry name" value="DnaJ"/>
    <property type="match status" value="1"/>
</dbReference>
<proteinExistence type="predicted"/>
<keyword evidence="5" id="KW-1185">Reference proteome</keyword>
<dbReference type="Pfam" id="PF01556">
    <property type="entry name" value="DnaJ_C"/>
    <property type="match status" value="1"/>
</dbReference>
<feature type="compositionally biased region" description="Gly residues" evidence="2">
    <location>
        <begin position="121"/>
        <end position="133"/>
    </location>
</feature>
<dbReference type="OrthoDB" id="9779889at2"/>
<feature type="region of interest" description="Disordered" evidence="2">
    <location>
        <begin position="69"/>
        <end position="97"/>
    </location>
</feature>
<name>A0A3M0CFN5_9PROT</name>
<dbReference type="CDD" id="cd10747">
    <property type="entry name" value="DnaJ_C"/>
    <property type="match status" value="1"/>
</dbReference>
<dbReference type="SUPFAM" id="SSF49493">
    <property type="entry name" value="HSP40/DnaJ peptide-binding domain"/>
    <property type="match status" value="2"/>
</dbReference>
<dbReference type="FunCoup" id="A0A3M0CFN5">
    <property type="interactions" value="127"/>
</dbReference>
<dbReference type="CDD" id="cd06257">
    <property type="entry name" value="DnaJ"/>
    <property type="match status" value="1"/>
</dbReference>
<reference evidence="4 5" key="1">
    <citation type="submission" date="2018-10" db="EMBL/GenBank/DDBJ databases">
        <title>Genomic Encyclopedia of Archaeal and Bacterial Type Strains, Phase II (KMG-II): from individual species to whole genera.</title>
        <authorList>
            <person name="Goeker M."/>
        </authorList>
    </citation>
    <scope>NUCLEOTIDE SEQUENCE [LARGE SCALE GENOMIC DNA]</scope>
    <source>
        <strain evidence="4 5">DSM 25217</strain>
    </source>
</reference>
<dbReference type="GO" id="GO:0051082">
    <property type="term" value="F:unfolded protein binding"/>
    <property type="evidence" value="ECO:0007669"/>
    <property type="project" value="InterPro"/>
</dbReference>
<feature type="compositionally biased region" description="Gly residues" evidence="2">
    <location>
        <begin position="79"/>
        <end position="88"/>
    </location>
</feature>
<dbReference type="AlphaFoldDB" id="A0A3M0CFN5"/>
<dbReference type="Gene3D" id="2.60.260.20">
    <property type="entry name" value="Urease metallochaperone UreE, N-terminal domain"/>
    <property type="match status" value="2"/>
</dbReference>
<dbReference type="Proteomes" id="UP000271227">
    <property type="component" value="Unassembled WGS sequence"/>
</dbReference>
<protein>
    <submittedName>
        <fullName evidence="4">DnaJ-class molecular chaperone</fullName>
    </submittedName>
</protein>
<dbReference type="SUPFAM" id="SSF46565">
    <property type="entry name" value="Chaperone J-domain"/>
    <property type="match status" value="1"/>
</dbReference>
<dbReference type="PRINTS" id="PR00625">
    <property type="entry name" value="JDOMAIN"/>
</dbReference>
<dbReference type="PANTHER" id="PTHR43096:SF52">
    <property type="entry name" value="DNAJ HOMOLOG 1, MITOCHONDRIAL-RELATED"/>
    <property type="match status" value="1"/>
</dbReference>
<evidence type="ECO:0000259" key="3">
    <source>
        <dbReference type="PROSITE" id="PS50076"/>
    </source>
</evidence>
<evidence type="ECO:0000256" key="1">
    <source>
        <dbReference type="ARBA" id="ARBA00023186"/>
    </source>
</evidence>
<dbReference type="InterPro" id="IPR036869">
    <property type="entry name" value="J_dom_sf"/>
</dbReference>
<dbReference type="InParanoid" id="A0A3M0CFN5"/>
<accession>A0A3M0CFN5</accession>
<dbReference type="RefSeq" id="WP_121937778.1">
    <property type="nucleotide sequence ID" value="NZ_REFR01000010.1"/>
</dbReference>
<dbReference type="PROSITE" id="PS50076">
    <property type="entry name" value="DNAJ_2"/>
    <property type="match status" value="1"/>
</dbReference>
<comment type="caution">
    <text evidence="4">The sequence shown here is derived from an EMBL/GenBank/DDBJ whole genome shotgun (WGS) entry which is preliminary data.</text>
</comment>
<dbReference type="GO" id="GO:0042026">
    <property type="term" value="P:protein refolding"/>
    <property type="evidence" value="ECO:0007669"/>
    <property type="project" value="TreeGrafter"/>
</dbReference>
<dbReference type="InterPro" id="IPR001623">
    <property type="entry name" value="DnaJ_domain"/>
</dbReference>
<feature type="domain" description="J" evidence="3">
    <location>
        <begin position="3"/>
        <end position="68"/>
    </location>
</feature>
<dbReference type="InterPro" id="IPR008971">
    <property type="entry name" value="HSP40/DnaJ_pept-bd"/>
</dbReference>
<evidence type="ECO:0000313" key="4">
    <source>
        <dbReference type="EMBL" id="RMB08408.1"/>
    </source>
</evidence>
<dbReference type="Pfam" id="PF00226">
    <property type="entry name" value="DnaJ"/>
    <property type="match status" value="1"/>
</dbReference>
<evidence type="ECO:0000313" key="5">
    <source>
        <dbReference type="Proteomes" id="UP000271227"/>
    </source>
</evidence>
<keyword evidence="1" id="KW-0143">Chaperone</keyword>
<gene>
    <name evidence="4" type="ORF">BXY39_1041</name>
</gene>
<sequence>MTDLYQILGIPRTASEADVKKAYRKLAKDLHPDRNKDNPRVAERFKEISAAYGILRDPEQRARYDRGEIDEQGNERGFAGAGAGGGGYSRAYRRSGPDEPFDMDDASDIFSEFFRFTGGRNAGKGGKKTGGGARSARGKRASAGTGEQRGLDITYEITVGFEESITGGTRRLRLSDGRAVDIKIPAGIQNGQVIRLAKQGGPGMGGGPKGDALVEVRVAPHPYYHREGLDIHLDLPISIDEAVLGGDIDVPTPRGRLTVRIPKNSSSGRRLRLKGKGVIRGEDTGNMYVTLKIMLPSERNEALEKLMQEWPGGGGKTLRRKAGLA</sequence>
<evidence type="ECO:0000256" key="2">
    <source>
        <dbReference type="SAM" id="MobiDB-lite"/>
    </source>
</evidence>
<dbReference type="Gene3D" id="1.10.287.110">
    <property type="entry name" value="DnaJ domain"/>
    <property type="match status" value="1"/>
</dbReference>
<dbReference type="FunFam" id="2.60.260.20:FF:000013">
    <property type="entry name" value="DnaJ subfamily B member 11"/>
    <property type="match status" value="1"/>
</dbReference>
<feature type="region of interest" description="Disordered" evidence="2">
    <location>
        <begin position="121"/>
        <end position="146"/>
    </location>
</feature>
<dbReference type="InterPro" id="IPR002939">
    <property type="entry name" value="DnaJ_C"/>
</dbReference>